<dbReference type="GO" id="GO:0009737">
    <property type="term" value="P:response to abscisic acid"/>
    <property type="evidence" value="ECO:0007669"/>
    <property type="project" value="UniProtKB-ARBA"/>
</dbReference>
<dbReference type="GO" id="GO:0006081">
    <property type="term" value="P:aldehyde metabolic process"/>
    <property type="evidence" value="ECO:0007669"/>
    <property type="project" value="InterPro"/>
</dbReference>
<evidence type="ECO:0000256" key="4">
    <source>
        <dbReference type="ARBA" id="ARBA00049194"/>
    </source>
</evidence>
<name>A0AAN9SZ56_PSOTE</name>
<dbReference type="InterPro" id="IPR016163">
    <property type="entry name" value="Ald_DH_C"/>
</dbReference>
<keyword evidence="3" id="KW-0520">NAD</keyword>
<dbReference type="GO" id="GO:0005737">
    <property type="term" value="C:cytoplasm"/>
    <property type="evidence" value="ECO:0007669"/>
    <property type="project" value="TreeGrafter"/>
</dbReference>
<dbReference type="Gene3D" id="3.40.605.10">
    <property type="entry name" value="Aldehyde Dehydrogenase, Chain A, domain 1"/>
    <property type="match status" value="1"/>
</dbReference>
<feature type="active site" evidence="6 7">
    <location>
        <position position="220"/>
    </location>
</feature>
<feature type="domain" description="Aldehyde dehydrogenase" evidence="9">
    <location>
        <begin position="9"/>
        <end position="443"/>
    </location>
</feature>
<proteinExistence type="inferred from homology"/>
<dbReference type="SUPFAM" id="SSF53720">
    <property type="entry name" value="ALDH-like"/>
    <property type="match status" value="1"/>
</dbReference>
<keyword evidence="2 5" id="KW-0560">Oxidoreductase</keyword>
<evidence type="ECO:0000313" key="10">
    <source>
        <dbReference type="EMBL" id="KAK7410603.1"/>
    </source>
</evidence>
<reference evidence="10 11" key="1">
    <citation type="submission" date="2024-01" db="EMBL/GenBank/DDBJ databases">
        <title>The genomes of 5 underutilized Papilionoideae crops provide insights into root nodulation and disease resistanc.</title>
        <authorList>
            <person name="Jiang F."/>
        </authorList>
    </citation>
    <scope>NUCLEOTIDE SEQUENCE [LARGE SCALE GENOMIC DNA]</scope>
    <source>
        <strain evidence="10">DUOXIRENSHENG_FW03</strain>
        <tissue evidence="10">Leaves</tissue>
    </source>
</reference>
<comment type="catalytic activity">
    <reaction evidence="4">
        <text>an aldehyde + NAD(+) + H2O = a carboxylate + NADH + 2 H(+)</text>
        <dbReference type="Rhea" id="RHEA:16185"/>
        <dbReference type="ChEBI" id="CHEBI:15377"/>
        <dbReference type="ChEBI" id="CHEBI:15378"/>
        <dbReference type="ChEBI" id="CHEBI:17478"/>
        <dbReference type="ChEBI" id="CHEBI:29067"/>
        <dbReference type="ChEBI" id="CHEBI:57540"/>
        <dbReference type="ChEBI" id="CHEBI:57945"/>
        <dbReference type="EC" id="1.2.1.3"/>
    </reaction>
</comment>
<evidence type="ECO:0000256" key="3">
    <source>
        <dbReference type="ARBA" id="ARBA00023027"/>
    </source>
</evidence>
<evidence type="ECO:0000256" key="7">
    <source>
        <dbReference type="PROSITE-ProRule" id="PRU10007"/>
    </source>
</evidence>
<comment type="similarity">
    <text evidence="1 5 8">Belongs to the aldehyde dehydrogenase family.</text>
</comment>
<gene>
    <name evidence="10" type="ORF">VNO78_01530</name>
</gene>
<dbReference type="AlphaFoldDB" id="A0AAN9SZ56"/>
<organism evidence="10 11">
    <name type="scientific">Psophocarpus tetragonolobus</name>
    <name type="common">Winged bean</name>
    <name type="synonym">Dolichos tetragonolobus</name>
    <dbReference type="NCBI Taxonomy" id="3891"/>
    <lineage>
        <taxon>Eukaryota</taxon>
        <taxon>Viridiplantae</taxon>
        <taxon>Streptophyta</taxon>
        <taxon>Embryophyta</taxon>
        <taxon>Tracheophyta</taxon>
        <taxon>Spermatophyta</taxon>
        <taxon>Magnoliopsida</taxon>
        <taxon>eudicotyledons</taxon>
        <taxon>Gunneridae</taxon>
        <taxon>Pentapetalae</taxon>
        <taxon>rosids</taxon>
        <taxon>fabids</taxon>
        <taxon>Fabales</taxon>
        <taxon>Fabaceae</taxon>
        <taxon>Papilionoideae</taxon>
        <taxon>50 kb inversion clade</taxon>
        <taxon>NPAAA clade</taxon>
        <taxon>indigoferoid/millettioid clade</taxon>
        <taxon>Phaseoleae</taxon>
        <taxon>Psophocarpus</taxon>
    </lineage>
</organism>
<protein>
    <recommendedName>
        <fullName evidence="5">Aldehyde dehydrogenase</fullName>
    </recommendedName>
</protein>
<dbReference type="PROSITE" id="PS00687">
    <property type="entry name" value="ALDEHYDE_DEHYDR_GLU"/>
    <property type="match status" value="1"/>
</dbReference>
<dbReference type="GO" id="GO:0004029">
    <property type="term" value="F:aldehyde dehydrogenase (NAD+) activity"/>
    <property type="evidence" value="ECO:0007669"/>
    <property type="project" value="UniProtKB-EC"/>
</dbReference>
<dbReference type="InterPro" id="IPR029510">
    <property type="entry name" value="Ald_DH_CS_GLU"/>
</dbReference>
<dbReference type="PANTHER" id="PTHR43570:SF23">
    <property type="entry name" value="ALDEHYDE DEHYDROGENASE"/>
    <property type="match status" value="1"/>
</dbReference>
<evidence type="ECO:0000259" key="9">
    <source>
        <dbReference type="Pfam" id="PF00171"/>
    </source>
</evidence>
<dbReference type="GO" id="GO:0009414">
    <property type="term" value="P:response to water deprivation"/>
    <property type="evidence" value="ECO:0007669"/>
    <property type="project" value="UniProtKB-ARBA"/>
</dbReference>
<dbReference type="InterPro" id="IPR016161">
    <property type="entry name" value="Ald_DH/histidinol_DH"/>
</dbReference>
<evidence type="ECO:0000256" key="5">
    <source>
        <dbReference type="PIRNR" id="PIRNR036492"/>
    </source>
</evidence>
<sequence>MEAQKQKMFDEETASSVVKELRDSFGSGKTRSYEWRVSQVKALLKAVVENEQEIVDALRSDLAKPPLETVVYEIGMFKNSCEVILKELKQWMKPEKVKTSIRTFPSSAEIVPEPLGVVLVISAWNYPILLSLDPVVGAIAAGNAVVLKPSEIAPASSSLLAKLIGKYMDNSFIRVVEGGVDETTMLLQQKWDKIFYTGNGKVGRIVMTAAARHLTPVVLELGGKSPVVVDSNMDLQVVAKRIISGKWGLNNGQACISPDYVITTKDCAPKLVDALKTELVKCYGKNPLESEDLSRIVSSNHFARLSKLLNDDKVSGKIVYGGESDEKKLRIAPTVLLDVPRDSLIMGEEIFGPLLPIITVNEVEESIDLINSGTKPLAAYIFTADKKLKEQFVMNVPAGGLLVNDTVLHLVVDTLPFGGVGESGMGAYHGKFSFDAFTHKKAVLYRGFAGDSSLRYPPYTDTKLRLMKALIGGSIFGIIRALLGWS</sequence>
<dbReference type="PANTHER" id="PTHR43570">
    <property type="entry name" value="ALDEHYDE DEHYDROGENASE"/>
    <property type="match status" value="1"/>
</dbReference>
<evidence type="ECO:0000256" key="1">
    <source>
        <dbReference type="ARBA" id="ARBA00009986"/>
    </source>
</evidence>
<evidence type="ECO:0000256" key="6">
    <source>
        <dbReference type="PIRSR" id="PIRSR036492-1"/>
    </source>
</evidence>
<dbReference type="InterPro" id="IPR016162">
    <property type="entry name" value="Ald_DH_N"/>
</dbReference>
<comment type="caution">
    <text evidence="10">The sequence shown here is derived from an EMBL/GenBank/DDBJ whole genome shotgun (WGS) entry which is preliminary data.</text>
</comment>
<dbReference type="FunFam" id="3.40.605.10:FF:000004">
    <property type="entry name" value="Aldehyde dehydrogenase"/>
    <property type="match status" value="1"/>
</dbReference>
<evidence type="ECO:0000256" key="8">
    <source>
        <dbReference type="RuleBase" id="RU003345"/>
    </source>
</evidence>
<dbReference type="Gene3D" id="3.40.309.10">
    <property type="entry name" value="Aldehyde Dehydrogenase, Chain A, domain 2"/>
    <property type="match status" value="1"/>
</dbReference>
<feature type="active site" evidence="6">
    <location>
        <position position="255"/>
    </location>
</feature>
<dbReference type="FunFam" id="3.40.309.10:FF:000003">
    <property type="entry name" value="Aldehyde dehydrogenase"/>
    <property type="match status" value="1"/>
</dbReference>
<dbReference type="Pfam" id="PF00171">
    <property type="entry name" value="Aldedh"/>
    <property type="match status" value="1"/>
</dbReference>
<evidence type="ECO:0000256" key="2">
    <source>
        <dbReference type="ARBA" id="ARBA00023002"/>
    </source>
</evidence>
<dbReference type="InterPro" id="IPR015590">
    <property type="entry name" value="Aldehyde_DH_dom"/>
</dbReference>
<dbReference type="PIRSF" id="PIRSF036492">
    <property type="entry name" value="ALDH"/>
    <property type="match status" value="1"/>
</dbReference>
<dbReference type="InterPro" id="IPR012394">
    <property type="entry name" value="Aldehyde_DH_NAD(P)"/>
</dbReference>
<evidence type="ECO:0000313" key="11">
    <source>
        <dbReference type="Proteomes" id="UP001386955"/>
    </source>
</evidence>
<keyword evidence="11" id="KW-1185">Reference proteome</keyword>
<dbReference type="EMBL" id="JAYMYS010000001">
    <property type="protein sequence ID" value="KAK7410603.1"/>
    <property type="molecule type" value="Genomic_DNA"/>
</dbReference>
<accession>A0AAN9SZ56</accession>
<dbReference type="Proteomes" id="UP001386955">
    <property type="component" value="Unassembled WGS sequence"/>
</dbReference>